<organism evidence="2 3">
    <name type="scientific">Cohnella hongkongensis</name>
    <dbReference type="NCBI Taxonomy" id="178337"/>
    <lineage>
        <taxon>Bacteria</taxon>
        <taxon>Bacillati</taxon>
        <taxon>Bacillota</taxon>
        <taxon>Bacilli</taxon>
        <taxon>Bacillales</taxon>
        <taxon>Paenibacillaceae</taxon>
        <taxon>Cohnella</taxon>
    </lineage>
</organism>
<evidence type="ECO:0000256" key="1">
    <source>
        <dbReference type="SAM" id="Phobius"/>
    </source>
</evidence>
<evidence type="ECO:0000313" key="2">
    <source>
        <dbReference type="EMBL" id="MFC4599750.1"/>
    </source>
</evidence>
<gene>
    <name evidence="2" type="ORF">ACFO3S_15965</name>
</gene>
<keyword evidence="1" id="KW-0472">Membrane</keyword>
<feature type="transmembrane region" description="Helical" evidence="1">
    <location>
        <begin position="47"/>
        <end position="65"/>
    </location>
</feature>
<feature type="transmembrane region" description="Helical" evidence="1">
    <location>
        <begin position="12"/>
        <end position="35"/>
    </location>
</feature>
<dbReference type="Proteomes" id="UP001596028">
    <property type="component" value="Unassembled WGS sequence"/>
</dbReference>
<proteinExistence type="predicted"/>
<dbReference type="RefSeq" id="WP_378098137.1">
    <property type="nucleotide sequence ID" value="NZ_JBHSEP010000011.1"/>
</dbReference>
<keyword evidence="3" id="KW-1185">Reference proteome</keyword>
<dbReference type="EMBL" id="JBHSEP010000011">
    <property type="protein sequence ID" value="MFC4599750.1"/>
    <property type="molecule type" value="Genomic_DNA"/>
</dbReference>
<protein>
    <recommendedName>
        <fullName evidence="4">AtpZ/AtpI family protein</fullName>
    </recommendedName>
</protein>
<reference evidence="3" key="1">
    <citation type="journal article" date="2019" name="Int. J. Syst. Evol. Microbiol.">
        <title>The Global Catalogue of Microorganisms (GCM) 10K type strain sequencing project: providing services to taxonomists for standard genome sequencing and annotation.</title>
        <authorList>
            <consortium name="The Broad Institute Genomics Platform"/>
            <consortium name="The Broad Institute Genome Sequencing Center for Infectious Disease"/>
            <person name="Wu L."/>
            <person name="Ma J."/>
        </authorList>
    </citation>
    <scope>NUCLEOTIDE SEQUENCE [LARGE SCALE GENOMIC DNA]</scope>
    <source>
        <strain evidence="3">CCUG 49571</strain>
    </source>
</reference>
<evidence type="ECO:0000313" key="3">
    <source>
        <dbReference type="Proteomes" id="UP001596028"/>
    </source>
</evidence>
<keyword evidence="1" id="KW-1133">Transmembrane helix</keyword>
<comment type="caution">
    <text evidence="2">The sequence shown here is derived from an EMBL/GenBank/DDBJ whole genome shotgun (WGS) entry which is preliminary data.</text>
</comment>
<sequence>MIKMNNEDNPWRTLALVGALGFEVGLCTVSGYLIGGWIGPTSSGWKLAGVFVGLGIGLLIAVLIVKRALENKDG</sequence>
<keyword evidence="1" id="KW-0812">Transmembrane</keyword>
<name>A0ABV9FG65_9BACL</name>
<evidence type="ECO:0008006" key="4">
    <source>
        <dbReference type="Google" id="ProtNLM"/>
    </source>
</evidence>
<accession>A0ABV9FG65</accession>